<dbReference type="Proteomes" id="UP001596406">
    <property type="component" value="Unassembled WGS sequence"/>
</dbReference>
<dbReference type="InterPro" id="IPR006311">
    <property type="entry name" value="TAT_signal"/>
</dbReference>
<organism evidence="2 3">
    <name type="scientific">Halomarina ordinaria</name>
    <dbReference type="NCBI Taxonomy" id="3033939"/>
    <lineage>
        <taxon>Archaea</taxon>
        <taxon>Methanobacteriati</taxon>
        <taxon>Methanobacteriota</taxon>
        <taxon>Stenosarchaea group</taxon>
        <taxon>Halobacteria</taxon>
        <taxon>Halobacteriales</taxon>
        <taxon>Natronomonadaceae</taxon>
        <taxon>Halomarina</taxon>
    </lineage>
</organism>
<dbReference type="InterPro" id="IPR012334">
    <property type="entry name" value="Pectin_lyas_fold"/>
</dbReference>
<dbReference type="Pfam" id="PF13229">
    <property type="entry name" value="Beta_helix"/>
    <property type="match status" value="1"/>
</dbReference>
<comment type="caution">
    <text evidence="2">The sequence shown here is derived from an EMBL/GenBank/DDBJ whole genome shotgun (WGS) entry which is preliminary data.</text>
</comment>
<sequence length="322" mass="33414">MTSSRRSFLLATATVAGTAALAGCGALDGERDSGPEETTPDVRLAALDDGRVRVERGDETSVVDEPHAAVLRDALEASASGSGRPTVALRGRFTLEETVGLPAGLTFDLTGATLAVEGSYDLLSVREVSDVTVLGGTLDGGDQREGERFRAVLAVNRAERLTVAGTTVRNGGYYGLNLYESNDCLLYDVDASDNVRHGIHPGTDTADWGTGNRLVACVCTGNGVDGINDRGTTVPDGVVRNEYLRCTCRDNGENGLTLDGGEASAATVEHVVADQTATDNGRAGIFLKDARAVVVDPTLSDNGGEALQVAAGGDLDLERTAD</sequence>
<protein>
    <submittedName>
        <fullName evidence="2">Right-handed parallel beta-helix repeat-containing protein</fullName>
    </submittedName>
</protein>
<dbReference type="InterPro" id="IPR011050">
    <property type="entry name" value="Pectin_lyase_fold/virulence"/>
</dbReference>
<dbReference type="SMART" id="SM00710">
    <property type="entry name" value="PbH1"/>
    <property type="match status" value="5"/>
</dbReference>
<gene>
    <name evidence="2" type="ORF">ACFQHK_05170</name>
</gene>
<keyword evidence="3" id="KW-1185">Reference proteome</keyword>
<dbReference type="PROSITE" id="PS51257">
    <property type="entry name" value="PROKAR_LIPOPROTEIN"/>
    <property type="match status" value="1"/>
</dbReference>
<evidence type="ECO:0000313" key="2">
    <source>
        <dbReference type="EMBL" id="MFC6835897.1"/>
    </source>
</evidence>
<accession>A0ABD5U5T9</accession>
<dbReference type="AlphaFoldDB" id="A0ABD5U5T9"/>
<evidence type="ECO:0000259" key="1">
    <source>
        <dbReference type="Pfam" id="PF13229"/>
    </source>
</evidence>
<dbReference type="SUPFAM" id="SSF51126">
    <property type="entry name" value="Pectin lyase-like"/>
    <property type="match status" value="1"/>
</dbReference>
<dbReference type="PROSITE" id="PS51318">
    <property type="entry name" value="TAT"/>
    <property type="match status" value="1"/>
</dbReference>
<feature type="domain" description="Right handed beta helix" evidence="1">
    <location>
        <begin position="155"/>
        <end position="316"/>
    </location>
</feature>
<dbReference type="InterPro" id="IPR039448">
    <property type="entry name" value="Beta_helix"/>
</dbReference>
<name>A0ABD5U5T9_9EURY</name>
<dbReference type="InterPro" id="IPR006626">
    <property type="entry name" value="PbH1"/>
</dbReference>
<reference evidence="2 3" key="1">
    <citation type="journal article" date="2019" name="Int. J. Syst. Evol. Microbiol.">
        <title>The Global Catalogue of Microorganisms (GCM) 10K type strain sequencing project: providing services to taxonomists for standard genome sequencing and annotation.</title>
        <authorList>
            <consortium name="The Broad Institute Genomics Platform"/>
            <consortium name="The Broad Institute Genome Sequencing Center for Infectious Disease"/>
            <person name="Wu L."/>
            <person name="Ma J."/>
        </authorList>
    </citation>
    <scope>NUCLEOTIDE SEQUENCE [LARGE SCALE GENOMIC DNA]</scope>
    <source>
        <strain evidence="2 3">PSRA2</strain>
    </source>
</reference>
<dbReference type="Gene3D" id="2.160.20.10">
    <property type="entry name" value="Single-stranded right-handed beta-helix, Pectin lyase-like"/>
    <property type="match status" value="1"/>
</dbReference>
<proteinExistence type="predicted"/>
<evidence type="ECO:0000313" key="3">
    <source>
        <dbReference type="Proteomes" id="UP001596406"/>
    </source>
</evidence>
<dbReference type="RefSeq" id="WP_304447592.1">
    <property type="nucleotide sequence ID" value="NZ_JARRAH010000001.1"/>
</dbReference>
<dbReference type="EMBL" id="JBHSXM010000001">
    <property type="protein sequence ID" value="MFC6835897.1"/>
    <property type="molecule type" value="Genomic_DNA"/>
</dbReference>